<protein>
    <recommendedName>
        <fullName evidence="4">Secreted protein</fullName>
    </recommendedName>
</protein>
<evidence type="ECO:0000313" key="3">
    <source>
        <dbReference type="Proteomes" id="UP000289784"/>
    </source>
</evidence>
<proteinExistence type="predicted"/>
<keyword evidence="3" id="KW-1185">Reference proteome</keyword>
<gene>
    <name evidence="2" type="ORF">EPA99_08455</name>
</gene>
<dbReference type="RefSeq" id="WP_129470794.1">
    <property type="nucleotide sequence ID" value="NZ_SAWZ01000004.1"/>
</dbReference>
<keyword evidence="1" id="KW-0732">Signal</keyword>
<comment type="caution">
    <text evidence="2">The sequence shown here is derived from an EMBL/GenBank/DDBJ whole genome shotgun (WGS) entry which is preliminary data.</text>
</comment>
<reference evidence="2 3" key="1">
    <citation type="submission" date="2019-01" db="EMBL/GenBank/DDBJ databases">
        <title>Pseudoxanthomonas composti sp. nov., isolated from compost.</title>
        <authorList>
            <person name="Yang G."/>
        </authorList>
    </citation>
    <scope>NUCLEOTIDE SEQUENCE [LARGE SCALE GENOMIC DNA]</scope>
    <source>
        <strain evidence="2 3">GSS15</strain>
    </source>
</reference>
<feature type="signal peptide" evidence="1">
    <location>
        <begin position="1"/>
        <end position="28"/>
    </location>
</feature>
<dbReference type="AlphaFoldDB" id="A0A4Q1JUT4"/>
<evidence type="ECO:0000256" key="1">
    <source>
        <dbReference type="SAM" id="SignalP"/>
    </source>
</evidence>
<evidence type="ECO:0000313" key="2">
    <source>
        <dbReference type="EMBL" id="RXR05881.1"/>
    </source>
</evidence>
<dbReference type="OrthoDB" id="6196416at2"/>
<organism evidence="2 3">
    <name type="scientific">Pseudoxanthomonas composti</name>
    <dbReference type="NCBI Taxonomy" id="2137479"/>
    <lineage>
        <taxon>Bacteria</taxon>
        <taxon>Pseudomonadati</taxon>
        <taxon>Pseudomonadota</taxon>
        <taxon>Gammaproteobacteria</taxon>
        <taxon>Lysobacterales</taxon>
        <taxon>Lysobacteraceae</taxon>
        <taxon>Pseudoxanthomonas</taxon>
    </lineage>
</organism>
<sequence length="146" mass="16948">MHRILRSASAARWLCALCLLVLALQAQALGNRRGKQLVELQSAYAQAIRWGEFEQAWQLVDPEYRQAHPLTDFVLARYGQVQIAGYRDLGTTSDGRTEAVRLVEIRVINRNTMAERSVRHRERWRYDEAAKRWWVADGLPDLWDGE</sequence>
<name>A0A4Q1JUT4_9GAMM</name>
<feature type="chain" id="PRO_5020442544" description="Secreted protein" evidence="1">
    <location>
        <begin position="29"/>
        <end position="146"/>
    </location>
</feature>
<dbReference type="Proteomes" id="UP000289784">
    <property type="component" value="Unassembled WGS sequence"/>
</dbReference>
<accession>A0A4Q1JUT4</accession>
<evidence type="ECO:0008006" key="4">
    <source>
        <dbReference type="Google" id="ProtNLM"/>
    </source>
</evidence>
<dbReference type="EMBL" id="SAWZ01000004">
    <property type="protein sequence ID" value="RXR05881.1"/>
    <property type="molecule type" value="Genomic_DNA"/>
</dbReference>